<name>A0ABW0L4V5_9BURK</name>
<evidence type="ECO:0000313" key="1">
    <source>
        <dbReference type="EMBL" id="MFC5460848.1"/>
    </source>
</evidence>
<sequence length="95" mass="10659">MIKSDKVWLNRAMNGAGMSKRGDCCLRTLLIHGAGGFTPAGASRLLPDGLQFTGTAGIKRLPLLRWRTRMHESFERFWPATRRSNPITPRHDQIG</sequence>
<protein>
    <submittedName>
        <fullName evidence="1">Uncharacterized protein</fullName>
    </submittedName>
</protein>
<reference evidence="2" key="1">
    <citation type="journal article" date="2019" name="Int. J. Syst. Evol. Microbiol.">
        <title>The Global Catalogue of Microorganisms (GCM) 10K type strain sequencing project: providing services to taxonomists for standard genome sequencing and annotation.</title>
        <authorList>
            <consortium name="The Broad Institute Genomics Platform"/>
            <consortium name="The Broad Institute Genome Sequencing Center for Infectious Disease"/>
            <person name="Wu L."/>
            <person name="Ma J."/>
        </authorList>
    </citation>
    <scope>NUCLEOTIDE SEQUENCE [LARGE SCALE GENOMIC DNA]</scope>
    <source>
        <strain evidence="2">KACC 12649</strain>
    </source>
</reference>
<organism evidence="1 2">
    <name type="scientific">Massilia niabensis</name>
    <dbReference type="NCBI Taxonomy" id="544910"/>
    <lineage>
        <taxon>Bacteria</taxon>
        <taxon>Pseudomonadati</taxon>
        <taxon>Pseudomonadota</taxon>
        <taxon>Betaproteobacteria</taxon>
        <taxon>Burkholderiales</taxon>
        <taxon>Oxalobacteraceae</taxon>
        <taxon>Telluria group</taxon>
        <taxon>Massilia</taxon>
    </lineage>
</organism>
<evidence type="ECO:0000313" key="2">
    <source>
        <dbReference type="Proteomes" id="UP001596050"/>
    </source>
</evidence>
<gene>
    <name evidence="1" type="ORF">ACFPN5_13640</name>
</gene>
<dbReference type="RefSeq" id="WP_379784113.1">
    <property type="nucleotide sequence ID" value="NZ_JBHSMU010000014.1"/>
</dbReference>
<keyword evidence="2" id="KW-1185">Reference proteome</keyword>
<dbReference type="Proteomes" id="UP001596050">
    <property type="component" value="Unassembled WGS sequence"/>
</dbReference>
<dbReference type="EMBL" id="JBHSMU010000014">
    <property type="protein sequence ID" value="MFC5460848.1"/>
    <property type="molecule type" value="Genomic_DNA"/>
</dbReference>
<accession>A0ABW0L4V5</accession>
<comment type="caution">
    <text evidence="1">The sequence shown here is derived from an EMBL/GenBank/DDBJ whole genome shotgun (WGS) entry which is preliminary data.</text>
</comment>
<proteinExistence type="predicted"/>